<comment type="similarity">
    <text evidence="2">Belongs to the UPF0126 family.</text>
</comment>
<comment type="subcellular location">
    <subcellularLocation>
        <location evidence="1">Cell membrane</location>
        <topology evidence="1">Multi-pass membrane protein</topology>
    </subcellularLocation>
</comment>
<dbReference type="PANTHER" id="PTHR30506:SF3">
    <property type="entry name" value="UPF0126 INNER MEMBRANE PROTEIN YADS-RELATED"/>
    <property type="match status" value="1"/>
</dbReference>
<evidence type="ECO:0000256" key="6">
    <source>
        <dbReference type="ARBA" id="ARBA00023136"/>
    </source>
</evidence>
<dbReference type="AlphaFoldDB" id="A0A286GRG4"/>
<feature type="domain" description="Glycine transporter" evidence="8">
    <location>
        <begin position="16"/>
        <end position="89"/>
    </location>
</feature>
<accession>A0A286GRG4</accession>
<dbReference type="Proteomes" id="UP000219621">
    <property type="component" value="Unassembled WGS sequence"/>
</dbReference>
<reference evidence="9 10" key="1">
    <citation type="submission" date="2017-09" db="EMBL/GenBank/DDBJ databases">
        <authorList>
            <person name="Ehlers B."/>
            <person name="Leendertz F.H."/>
        </authorList>
    </citation>
    <scope>NUCLEOTIDE SEQUENCE [LARGE SCALE GENOMIC DNA]</scope>
    <source>
        <strain evidence="9 10">USBA 140</strain>
    </source>
</reference>
<dbReference type="InterPro" id="IPR005115">
    <property type="entry name" value="Gly_transporter"/>
</dbReference>
<evidence type="ECO:0000256" key="5">
    <source>
        <dbReference type="ARBA" id="ARBA00022989"/>
    </source>
</evidence>
<evidence type="ECO:0000256" key="3">
    <source>
        <dbReference type="ARBA" id="ARBA00022475"/>
    </source>
</evidence>
<organism evidence="9 10">
    <name type="scientific">Caenispirillum bisanense</name>
    <dbReference type="NCBI Taxonomy" id="414052"/>
    <lineage>
        <taxon>Bacteria</taxon>
        <taxon>Pseudomonadati</taxon>
        <taxon>Pseudomonadota</taxon>
        <taxon>Alphaproteobacteria</taxon>
        <taxon>Rhodospirillales</taxon>
        <taxon>Novispirillaceae</taxon>
        <taxon>Caenispirillum</taxon>
    </lineage>
</organism>
<evidence type="ECO:0000313" key="10">
    <source>
        <dbReference type="Proteomes" id="UP000219621"/>
    </source>
</evidence>
<evidence type="ECO:0000259" key="8">
    <source>
        <dbReference type="Pfam" id="PF03458"/>
    </source>
</evidence>
<dbReference type="RefSeq" id="WP_097280318.1">
    <property type="nucleotide sequence ID" value="NZ_OCNJ01000007.1"/>
</dbReference>
<evidence type="ECO:0000256" key="4">
    <source>
        <dbReference type="ARBA" id="ARBA00022692"/>
    </source>
</evidence>
<evidence type="ECO:0000313" key="9">
    <source>
        <dbReference type="EMBL" id="SOD98161.1"/>
    </source>
</evidence>
<keyword evidence="5 7" id="KW-1133">Transmembrane helix</keyword>
<evidence type="ECO:0000256" key="7">
    <source>
        <dbReference type="SAM" id="Phobius"/>
    </source>
</evidence>
<dbReference type="OrthoDB" id="9791874at2"/>
<feature type="transmembrane region" description="Helical" evidence="7">
    <location>
        <begin position="12"/>
        <end position="34"/>
    </location>
</feature>
<feature type="transmembrane region" description="Helical" evidence="7">
    <location>
        <begin position="41"/>
        <end position="68"/>
    </location>
</feature>
<dbReference type="Pfam" id="PF03458">
    <property type="entry name" value="Gly_transporter"/>
    <property type="match status" value="2"/>
</dbReference>
<keyword evidence="6 7" id="KW-0472">Membrane</keyword>
<feature type="domain" description="Glycine transporter" evidence="8">
    <location>
        <begin position="101"/>
        <end position="174"/>
    </location>
</feature>
<dbReference type="GO" id="GO:0005886">
    <property type="term" value="C:plasma membrane"/>
    <property type="evidence" value="ECO:0007669"/>
    <property type="project" value="UniProtKB-SubCell"/>
</dbReference>
<dbReference type="PANTHER" id="PTHR30506">
    <property type="entry name" value="INNER MEMBRANE PROTEIN"/>
    <property type="match status" value="1"/>
</dbReference>
<proteinExistence type="inferred from homology"/>
<evidence type="ECO:0000256" key="2">
    <source>
        <dbReference type="ARBA" id="ARBA00008193"/>
    </source>
</evidence>
<feature type="transmembrane region" description="Helical" evidence="7">
    <location>
        <begin position="74"/>
        <end position="92"/>
    </location>
</feature>
<keyword evidence="3" id="KW-1003">Cell membrane</keyword>
<feature type="transmembrane region" description="Helical" evidence="7">
    <location>
        <begin position="126"/>
        <end position="146"/>
    </location>
</feature>
<feature type="transmembrane region" description="Helical" evidence="7">
    <location>
        <begin position="158"/>
        <end position="176"/>
    </location>
</feature>
<keyword evidence="4 7" id="KW-0812">Transmembrane</keyword>
<feature type="transmembrane region" description="Helical" evidence="7">
    <location>
        <begin position="99"/>
        <end position="120"/>
    </location>
</feature>
<feature type="transmembrane region" description="Helical" evidence="7">
    <location>
        <begin position="182"/>
        <end position="200"/>
    </location>
</feature>
<evidence type="ECO:0000256" key="1">
    <source>
        <dbReference type="ARBA" id="ARBA00004651"/>
    </source>
</evidence>
<keyword evidence="10" id="KW-1185">Reference proteome</keyword>
<name>A0A286GRG4_9PROT</name>
<gene>
    <name evidence="9" type="ORF">SAMN05421508_107223</name>
</gene>
<dbReference type="EMBL" id="OCNJ01000007">
    <property type="protein sequence ID" value="SOD98161.1"/>
    <property type="molecule type" value="Genomic_DNA"/>
</dbReference>
<protein>
    <submittedName>
        <fullName evidence="9">Uncharacterized membrane protein YeiH</fullName>
    </submittedName>
</protein>
<sequence length="223" mass="23491">MPELPSAVALQGLIAVLEVLGVAVFAISGALTAARKEMDPFGFIVLGVATAVGGGTIRDLVLGLPVFWVAKPHYLITCIVAALPVFWLARLLDSRYKALVWADALGMALFTVTGTQKALAAGAAPSVAIAMGIMTAAFGGVVRDILCGESPLMLRKEIYATAALAGGSLFVVLQELGAPREVQALAAFALTFTVRALAILRGWSLPHYRRPDKPLDGPPKWRE</sequence>